<dbReference type="EMBL" id="FOBB01000003">
    <property type="protein sequence ID" value="SEM09651.1"/>
    <property type="molecule type" value="Genomic_DNA"/>
</dbReference>
<keyword evidence="4" id="KW-1185">Reference proteome</keyword>
<keyword evidence="2" id="KW-0472">Membrane</keyword>
<evidence type="ECO:0000313" key="3">
    <source>
        <dbReference type="EMBL" id="SEM09651.1"/>
    </source>
</evidence>
<dbReference type="Pfam" id="PF17561">
    <property type="entry name" value="TssO"/>
    <property type="match status" value="1"/>
</dbReference>
<dbReference type="AlphaFoldDB" id="A0A1H7VK46"/>
<feature type="transmembrane region" description="Helical" evidence="2">
    <location>
        <begin position="12"/>
        <end position="33"/>
    </location>
</feature>
<keyword evidence="1" id="KW-0175">Coiled coil</keyword>
<dbReference type="InterPro" id="IPR039449">
    <property type="entry name" value="TssO"/>
</dbReference>
<evidence type="ECO:0000256" key="2">
    <source>
        <dbReference type="SAM" id="Phobius"/>
    </source>
</evidence>
<evidence type="ECO:0000256" key="1">
    <source>
        <dbReference type="SAM" id="Coils"/>
    </source>
</evidence>
<sequence length="173" mass="20060">MQVLNKQERTTAFLWFLLFFVVTVGLFVVAVFFNFQVPVRENAELRKEISAYRKEQAFQADFVQNQEKIRANLDSVNAPNQNAIYVEQEIVKNLSNMHNAIPKDVVTHYSLYDNFVQIGLALQESKQQLRGLQDAQRTIAELKEKVQDLSTQLDRSDNQLEYYKRLSASTPGR</sequence>
<keyword evidence="2" id="KW-0812">Transmembrane</keyword>
<evidence type="ECO:0000313" key="4">
    <source>
        <dbReference type="Proteomes" id="UP000198984"/>
    </source>
</evidence>
<dbReference type="Proteomes" id="UP000198984">
    <property type="component" value="Unassembled WGS sequence"/>
</dbReference>
<dbReference type="STRING" id="573321.SAMN04488505_103360"/>
<reference evidence="3 4" key="1">
    <citation type="submission" date="2016-10" db="EMBL/GenBank/DDBJ databases">
        <authorList>
            <person name="de Groot N.N."/>
        </authorList>
    </citation>
    <scope>NUCLEOTIDE SEQUENCE [LARGE SCALE GENOMIC DNA]</scope>
    <source>
        <strain evidence="3 4">DSM 21039</strain>
    </source>
</reference>
<organism evidence="3 4">
    <name type="scientific">Chitinophaga rupis</name>
    <dbReference type="NCBI Taxonomy" id="573321"/>
    <lineage>
        <taxon>Bacteria</taxon>
        <taxon>Pseudomonadati</taxon>
        <taxon>Bacteroidota</taxon>
        <taxon>Chitinophagia</taxon>
        <taxon>Chitinophagales</taxon>
        <taxon>Chitinophagaceae</taxon>
        <taxon>Chitinophaga</taxon>
    </lineage>
</organism>
<dbReference type="RefSeq" id="WP_089913003.1">
    <property type="nucleotide sequence ID" value="NZ_FOBB01000003.1"/>
</dbReference>
<protein>
    <recommendedName>
        <fullName evidence="5">Type VI secretion system transmembrane protein TssO</fullName>
    </recommendedName>
</protein>
<accession>A0A1H7VK46</accession>
<feature type="coiled-coil region" evidence="1">
    <location>
        <begin position="125"/>
        <end position="159"/>
    </location>
</feature>
<dbReference type="OrthoDB" id="656843at2"/>
<evidence type="ECO:0008006" key="5">
    <source>
        <dbReference type="Google" id="ProtNLM"/>
    </source>
</evidence>
<name>A0A1H7VK46_9BACT</name>
<proteinExistence type="predicted"/>
<gene>
    <name evidence="3" type="ORF">SAMN04488505_103360</name>
</gene>
<keyword evidence="2" id="KW-1133">Transmembrane helix</keyword>